<accession>A0A9P0MQQ7</accession>
<gene>
    <name evidence="2" type="ORF">NEZAVI_LOCUS8982</name>
</gene>
<name>A0A9P0MQQ7_NEZVI</name>
<sequence length="109" mass="11798">MVISILTRWRHEAVPAPTEPANATTNHSLTKHQSKDGKTQHLCNESDTQVGSVKKAQGLGQGYDWSSGVKVPSTPVPRLLSPAVTSPATIGKCHSLEERKSKLYNSSSY</sequence>
<feature type="region of interest" description="Disordered" evidence="1">
    <location>
        <begin position="64"/>
        <end position="84"/>
    </location>
</feature>
<protein>
    <submittedName>
        <fullName evidence="2">Uncharacterized protein</fullName>
    </submittedName>
</protein>
<feature type="compositionally biased region" description="Polar residues" evidence="1">
    <location>
        <begin position="41"/>
        <end position="50"/>
    </location>
</feature>
<dbReference type="EMBL" id="OV725080">
    <property type="protein sequence ID" value="CAH1399551.1"/>
    <property type="molecule type" value="Genomic_DNA"/>
</dbReference>
<dbReference type="AlphaFoldDB" id="A0A9P0MQQ7"/>
<reference evidence="2" key="1">
    <citation type="submission" date="2022-01" db="EMBL/GenBank/DDBJ databases">
        <authorList>
            <person name="King R."/>
        </authorList>
    </citation>
    <scope>NUCLEOTIDE SEQUENCE</scope>
</reference>
<evidence type="ECO:0000256" key="1">
    <source>
        <dbReference type="SAM" id="MobiDB-lite"/>
    </source>
</evidence>
<organism evidence="2 3">
    <name type="scientific">Nezara viridula</name>
    <name type="common">Southern green stink bug</name>
    <name type="synonym">Cimex viridulus</name>
    <dbReference type="NCBI Taxonomy" id="85310"/>
    <lineage>
        <taxon>Eukaryota</taxon>
        <taxon>Metazoa</taxon>
        <taxon>Ecdysozoa</taxon>
        <taxon>Arthropoda</taxon>
        <taxon>Hexapoda</taxon>
        <taxon>Insecta</taxon>
        <taxon>Pterygota</taxon>
        <taxon>Neoptera</taxon>
        <taxon>Paraneoptera</taxon>
        <taxon>Hemiptera</taxon>
        <taxon>Heteroptera</taxon>
        <taxon>Panheteroptera</taxon>
        <taxon>Pentatomomorpha</taxon>
        <taxon>Pentatomoidea</taxon>
        <taxon>Pentatomidae</taxon>
        <taxon>Pentatominae</taxon>
        <taxon>Nezara</taxon>
    </lineage>
</organism>
<feature type="region of interest" description="Disordered" evidence="1">
    <location>
        <begin position="14"/>
        <end position="50"/>
    </location>
</feature>
<evidence type="ECO:0000313" key="3">
    <source>
        <dbReference type="Proteomes" id="UP001152798"/>
    </source>
</evidence>
<keyword evidence="3" id="KW-1185">Reference proteome</keyword>
<evidence type="ECO:0000313" key="2">
    <source>
        <dbReference type="EMBL" id="CAH1399551.1"/>
    </source>
</evidence>
<proteinExistence type="predicted"/>
<dbReference type="Proteomes" id="UP001152798">
    <property type="component" value="Chromosome 4"/>
</dbReference>